<dbReference type="PANTHER" id="PTHR30352:SF13">
    <property type="entry name" value="GLYCYL-RADICAL ENZYME ACTIVATING ENZYME YJJW-RELATED"/>
    <property type="match status" value="1"/>
</dbReference>
<keyword evidence="6" id="KW-0411">Iron-sulfur</keyword>
<comment type="caution">
    <text evidence="8">The sequence shown here is derived from an EMBL/GenBank/DDBJ whole genome shotgun (WGS) entry which is preliminary data.</text>
</comment>
<keyword evidence="5" id="KW-0408">Iron</keyword>
<accession>A0A9D2PUW9</accession>
<evidence type="ECO:0000256" key="2">
    <source>
        <dbReference type="ARBA" id="ARBA00022485"/>
    </source>
</evidence>
<gene>
    <name evidence="8" type="ORF">H9931_13495</name>
</gene>
<keyword evidence="3" id="KW-0949">S-adenosyl-L-methionine</keyword>
<dbReference type="GO" id="GO:0003824">
    <property type="term" value="F:catalytic activity"/>
    <property type="evidence" value="ECO:0007669"/>
    <property type="project" value="InterPro"/>
</dbReference>
<dbReference type="InterPro" id="IPR013785">
    <property type="entry name" value="Aldolase_TIM"/>
</dbReference>
<dbReference type="PROSITE" id="PS51257">
    <property type="entry name" value="PROKAR_LIPOPROTEIN"/>
    <property type="match status" value="1"/>
</dbReference>
<name>A0A9D2PUW9_9FIRM</name>
<evidence type="ECO:0000259" key="7">
    <source>
        <dbReference type="PROSITE" id="PS51918"/>
    </source>
</evidence>
<organism evidence="8 9">
    <name type="scientific">Candidatus Enterocloster excrementigallinarum</name>
    <dbReference type="NCBI Taxonomy" id="2838558"/>
    <lineage>
        <taxon>Bacteria</taxon>
        <taxon>Bacillati</taxon>
        <taxon>Bacillota</taxon>
        <taxon>Clostridia</taxon>
        <taxon>Lachnospirales</taxon>
        <taxon>Lachnospiraceae</taxon>
        <taxon>Enterocloster</taxon>
    </lineage>
</organism>
<keyword evidence="2" id="KW-0004">4Fe-4S</keyword>
<reference evidence="8" key="1">
    <citation type="journal article" date="2021" name="PeerJ">
        <title>Extensive microbial diversity within the chicken gut microbiome revealed by metagenomics and culture.</title>
        <authorList>
            <person name="Gilroy R."/>
            <person name="Ravi A."/>
            <person name="Getino M."/>
            <person name="Pursley I."/>
            <person name="Horton D.L."/>
            <person name="Alikhan N.F."/>
            <person name="Baker D."/>
            <person name="Gharbi K."/>
            <person name="Hall N."/>
            <person name="Watson M."/>
            <person name="Adriaenssens E.M."/>
            <person name="Foster-Nyarko E."/>
            <person name="Jarju S."/>
            <person name="Secka A."/>
            <person name="Antonio M."/>
            <person name="Oren A."/>
            <person name="Chaudhuri R.R."/>
            <person name="La Ragione R."/>
            <person name="Hildebrand F."/>
            <person name="Pallen M.J."/>
        </authorList>
    </citation>
    <scope>NUCLEOTIDE SEQUENCE</scope>
    <source>
        <strain evidence="8">CHK198-12963</strain>
    </source>
</reference>
<evidence type="ECO:0000256" key="5">
    <source>
        <dbReference type="ARBA" id="ARBA00023004"/>
    </source>
</evidence>
<comment type="cofactor">
    <cofactor evidence="1">
        <name>[4Fe-4S] cluster</name>
        <dbReference type="ChEBI" id="CHEBI:49883"/>
    </cofactor>
</comment>
<dbReference type="GO" id="GO:0051539">
    <property type="term" value="F:4 iron, 4 sulfur cluster binding"/>
    <property type="evidence" value="ECO:0007669"/>
    <property type="project" value="UniProtKB-KW"/>
</dbReference>
<sequence length="231" mass="25935">MKICGLQKTTLLDFPGHVAATIFTGGCNFRCPFCHNSGLLPSWTPKVYSDEEILDFLKKRRGILEGVCISGGEPSLQPDLEDFIRQVRSLGLLVKLDTNGCRPDLLKDLCRKGLLDYVAMDIKAGREHYPQVSGTPGLNMTLIDESIRFLITGSIPFEFRTTAVKGLHTKEDFHQIGPWIEGCPHYFIQNFTDNGEVLFPETFQAFHKEELEEFAEIVRPFVGKAALRGVD</sequence>
<dbReference type="SUPFAM" id="SSF102114">
    <property type="entry name" value="Radical SAM enzymes"/>
    <property type="match status" value="1"/>
</dbReference>
<dbReference type="EMBL" id="DWWB01000079">
    <property type="protein sequence ID" value="HJC67702.1"/>
    <property type="molecule type" value="Genomic_DNA"/>
</dbReference>
<dbReference type="SFLD" id="SFLDG01094">
    <property type="entry name" value="Uncharacterised_Radical_SAM_Su"/>
    <property type="match status" value="1"/>
</dbReference>
<evidence type="ECO:0000256" key="6">
    <source>
        <dbReference type="ARBA" id="ARBA00023014"/>
    </source>
</evidence>
<dbReference type="CDD" id="cd01335">
    <property type="entry name" value="Radical_SAM"/>
    <property type="match status" value="1"/>
</dbReference>
<dbReference type="PANTHER" id="PTHR30352">
    <property type="entry name" value="PYRUVATE FORMATE-LYASE-ACTIVATING ENZYME"/>
    <property type="match status" value="1"/>
</dbReference>
<dbReference type="PROSITE" id="PS51918">
    <property type="entry name" value="RADICAL_SAM"/>
    <property type="match status" value="1"/>
</dbReference>
<dbReference type="InterPro" id="IPR034457">
    <property type="entry name" value="Organic_radical-activating"/>
</dbReference>
<evidence type="ECO:0000256" key="1">
    <source>
        <dbReference type="ARBA" id="ARBA00001966"/>
    </source>
</evidence>
<dbReference type="InterPro" id="IPR012840">
    <property type="entry name" value="NrdG2"/>
</dbReference>
<evidence type="ECO:0000313" key="9">
    <source>
        <dbReference type="Proteomes" id="UP000823863"/>
    </source>
</evidence>
<keyword evidence="4" id="KW-0479">Metal-binding</keyword>
<dbReference type="InterPro" id="IPR007197">
    <property type="entry name" value="rSAM"/>
</dbReference>
<evidence type="ECO:0000256" key="4">
    <source>
        <dbReference type="ARBA" id="ARBA00022723"/>
    </source>
</evidence>
<dbReference type="Pfam" id="PF04055">
    <property type="entry name" value="Radical_SAM"/>
    <property type="match status" value="1"/>
</dbReference>
<proteinExistence type="predicted"/>
<reference evidence="8" key="2">
    <citation type="submission" date="2021-04" db="EMBL/GenBank/DDBJ databases">
        <authorList>
            <person name="Gilroy R."/>
        </authorList>
    </citation>
    <scope>NUCLEOTIDE SEQUENCE</scope>
    <source>
        <strain evidence="8">CHK198-12963</strain>
    </source>
</reference>
<dbReference type="NCBIfam" id="TIGR02495">
    <property type="entry name" value="NrdG2"/>
    <property type="match status" value="1"/>
</dbReference>
<feature type="domain" description="Radical SAM core" evidence="7">
    <location>
        <begin position="13"/>
        <end position="224"/>
    </location>
</feature>
<dbReference type="Gene3D" id="3.20.20.70">
    <property type="entry name" value="Aldolase class I"/>
    <property type="match status" value="1"/>
</dbReference>
<dbReference type="GO" id="GO:0046872">
    <property type="term" value="F:metal ion binding"/>
    <property type="evidence" value="ECO:0007669"/>
    <property type="project" value="UniProtKB-KW"/>
</dbReference>
<dbReference type="Proteomes" id="UP000823863">
    <property type="component" value="Unassembled WGS sequence"/>
</dbReference>
<evidence type="ECO:0000256" key="3">
    <source>
        <dbReference type="ARBA" id="ARBA00022691"/>
    </source>
</evidence>
<protein>
    <submittedName>
        <fullName evidence="8">Anaerobic ribonucleoside-triphosphate reductase activating protein</fullName>
    </submittedName>
</protein>
<evidence type="ECO:0000313" key="8">
    <source>
        <dbReference type="EMBL" id="HJC67702.1"/>
    </source>
</evidence>
<dbReference type="AlphaFoldDB" id="A0A9D2PUW9"/>
<dbReference type="SFLD" id="SFLDS00029">
    <property type="entry name" value="Radical_SAM"/>
    <property type="match status" value="1"/>
</dbReference>
<dbReference type="InterPro" id="IPR058240">
    <property type="entry name" value="rSAM_sf"/>
</dbReference>